<gene>
    <name evidence="1" type="ORF">HAHE_11820</name>
</gene>
<proteinExistence type="predicted"/>
<dbReference type="Proteomes" id="UP001374893">
    <property type="component" value="Chromosome"/>
</dbReference>
<organism evidence="1 2">
    <name type="scientific">Haloferula helveola</name>
    <dbReference type="NCBI Taxonomy" id="490095"/>
    <lineage>
        <taxon>Bacteria</taxon>
        <taxon>Pseudomonadati</taxon>
        <taxon>Verrucomicrobiota</taxon>
        <taxon>Verrucomicrobiia</taxon>
        <taxon>Verrucomicrobiales</taxon>
        <taxon>Verrucomicrobiaceae</taxon>
        <taxon>Haloferula</taxon>
    </lineage>
</organism>
<accession>A0ABN6H4D8</accession>
<name>A0ABN6H4D8_9BACT</name>
<dbReference type="EMBL" id="AP024702">
    <property type="protein sequence ID" value="BCX47274.1"/>
    <property type="molecule type" value="Genomic_DNA"/>
</dbReference>
<evidence type="ECO:0000313" key="2">
    <source>
        <dbReference type="Proteomes" id="UP001374893"/>
    </source>
</evidence>
<keyword evidence="2" id="KW-1185">Reference proteome</keyword>
<protein>
    <submittedName>
        <fullName evidence="1">Uncharacterized protein</fullName>
    </submittedName>
</protein>
<evidence type="ECO:0000313" key="1">
    <source>
        <dbReference type="EMBL" id="BCX47274.1"/>
    </source>
</evidence>
<sequence>MRDTPYGIAWVHLQTNGSDPGAAADPPRIGQNIGALDGTVFDDPAKPKLWVHGIASRRLNESTTVHVTASLYAVAAGAPDWTGGTLVDSTVVDTNLANLNEGDPGSIAELAFGLDLDNAAAQTAHPGGDYWLVLANTMAGDGTGSQLHLDRISAQTGDVTDPGPIIPPTPPINPADQVAGDLILFNDNGGWCWYQDERVLVDRDTDDIVVASVANYLGYGGEPRDGDMDVTTFNPSTGKRTLVTLGTVPTLNKGDDHNVAALWQRPDGRYFAKHTGHNYGAGYNVTADWGADNVPRSFYRTTTLPNDGSAWDAEQAFTWPENGTFEDDVTYTNLHYMSAEGSGQGRLYNIARADDRTPHIAWSDDLGATWNYGGRLSTTTSTSTYSNGYFVFSGNGVDRIDFMCTERHPHDFNNSIYHGYIRAGKSYDSFGNVIDGDIFDGVAPAPADFTPVWTTSAVTSTSYHHGWTMEIEVIDGGIYGLFTTRYGTASTQGQSGDADHRLFYARCDGSIWHTHELCRMGDGLHTGQRDYTGLGSIHPNDPSLIYISAEHDPRDDTALPKHEIFKGVTDDQGATWTWTPVTENSTVDNLRPMIPKWRQGSTALLWLRGDYPYQRDYDQSPVGIIERSDEEAAPVTYFDATLANTSLADGSPLVTTGPTATDGAADGQWHLHTGLGNGDSAFTVNEAGSESARALKTTVTGLEEGTYDVYAYFWSRPGEDWRIRAGFTTSELLVFRRYSCQQAEPSQFDSPVAVLDSQQALYRAYVGRRSVSAGSVIDVYLDDFDGSAVAGAQRTVYDGIGVARVLPVLEVDAGAQLTLPSDSGPYASILNAGSLVIKGTADLEVAGTFTNDGFLDLLNYTGSLPAGFVNNGSVLNRDNADLTASIRLDGEEGTITVPGYAGHSYQLQSSTTLQSGEWQDVGDALTSGGNNGVPIPLQSIIPEAMLTDSPRFFRFVVD</sequence>
<reference evidence="1 2" key="1">
    <citation type="submission" date="2021-06" db="EMBL/GenBank/DDBJ databases">
        <title>Complete genome of Haloferula helveola possessing various polysaccharide degrading enzymes.</title>
        <authorList>
            <person name="Takami H."/>
            <person name="Huang C."/>
            <person name="Hamasaki K."/>
        </authorList>
    </citation>
    <scope>NUCLEOTIDE SEQUENCE [LARGE SCALE GENOMIC DNA]</scope>
    <source>
        <strain evidence="1 2">CN-1</strain>
    </source>
</reference>